<protein>
    <submittedName>
        <fullName evidence="3">DUF58 domain-containing protein</fullName>
    </submittedName>
</protein>
<evidence type="ECO:0000313" key="4">
    <source>
        <dbReference type="Proteomes" id="UP001168552"/>
    </source>
</evidence>
<dbReference type="Pfam" id="PF01882">
    <property type="entry name" value="DUF58"/>
    <property type="match status" value="1"/>
</dbReference>
<dbReference type="RefSeq" id="WP_320002548.1">
    <property type="nucleotide sequence ID" value="NZ_JAUHJS010000001.1"/>
</dbReference>
<dbReference type="InterPro" id="IPR036465">
    <property type="entry name" value="vWFA_dom_sf"/>
</dbReference>
<dbReference type="PANTHER" id="PTHR33608">
    <property type="entry name" value="BLL2464 PROTEIN"/>
    <property type="match status" value="1"/>
</dbReference>
<gene>
    <name evidence="3" type="ORF">QWY31_00825</name>
</gene>
<feature type="domain" description="DUF58" evidence="2">
    <location>
        <begin position="51"/>
        <end position="243"/>
    </location>
</feature>
<sequence length="295" mass="33921">MAKSADIRKVLSPELMQSLKGLELLSQLISEELSYGQHKSTQSGQGQEFSQYRSYEPGDDPRMLDWKMYARSDRYYVRLAEVETRVKVTCLIDATASMKHEWQGVSKLDYARVMAAGVAYVANQFNDAFGLIAENDKKTWHLPPQSGYQQFHQFLHSLLQIRASGSWAVRPLFSEDTAALYVLFSDGHQQHHEIMDWVKQIKHKRNEVVVFQLLAPDELHPSEESVLLEDWESGKTLVFGGKKAAEEVAERMKSQTEKLQQELLQKEIGYVCISLDESPIKALRTFLQKRKKLRL</sequence>
<evidence type="ECO:0000313" key="3">
    <source>
        <dbReference type="EMBL" id="MDN4164020.1"/>
    </source>
</evidence>
<accession>A0ABT8F0Q7</accession>
<evidence type="ECO:0000256" key="1">
    <source>
        <dbReference type="SAM" id="MobiDB-lite"/>
    </source>
</evidence>
<dbReference type="InterPro" id="IPR002881">
    <property type="entry name" value="DUF58"/>
</dbReference>
<organism evidence="3 4">
    <name type="scientific">Shiella aurantiaca</name>
    <dbReference type="NCBI Taxonomy" id="3058365"/>
    <lineage>
        <taxon>Bacteria</taxon>
        <taxon>Pseudomonadati</taxon>
        <taxon>Bacteroidota</taxon>
        <taxon>Cytophagia</taxon>
        <taxon>Cytophagales</taxon>
        <taxon>Shiellaceae</taxon>
        <taxon>Shiella</taxon>
    </lineage>
</organism>
<name>A0ABT8F0Q7_9BACT</name>
<reference evidence="3" key="1">
    <citation type="submission" date="2023-06" db="EMBL/GenBank/DDBJ databases">
        <title>Cytophagales bacterium Strain LB-30, isolated from soil.</title>
        <authorList>
            <person name="Liu B."/>
        </authorList>
    </citation>
    <scope>NUCLEOTIDE SEQUENCE</scope>
    <source>
        <strain evidence="3">LB-30</strain>
    </source>
</reference>
<dbReference type="Gene3D" id="3.40.50.410">
    <property type="entry name" value="von Willebrand factor, type A domain"/>
    <property type="match status" value="1"/>
</dbReference>
<proteinExistence type="predicted"/>
<feature type="region of interest" description="Disordered" evidence="1">
    <location>
        <begin position="36"/>
        <end position="56"/>
    </location>
</feature>
<dbReference type="Proteomes" id="UP001168552">
    <property type="component" value="Unassembled WGS sequence"/>
</dbReference>
<keyword evidence="4" id="KW-1185">Reference proteome</keyword>
<comment type="caution">
    <text evidence="3">The sequence shown here is derived from an EMBL/GenBank/DDBJ whole genome shotgun (WGS) entry which is preliminary data.</text>
</comment>
<dbReference type="SUPFAM" id="SSF53300">
    <property type="entry name" value="vWA-like"/>
    <property type="match status" value="1"/>
</dbReference>
<dbReference type="PANTHER" id="PTHR33608:SF7">
    <property type="entry name" value="DUF58 DOMAIN-CONTAINING PROTEIN"/>
    <property type="match status" value="1"/>
</dbReference>
<evidence type="ECO:0000259" key="2">
    <source>
        <dbReference type="Pfam" id="PF01882"/>
    </source>
</evidence>
<dbReference type="EMBL" id="JAUHJS010000001">
    <property type="protein sequence ID" value="MDN4164020.1"/>
    <property type="molecule type" value="Genomic_DNA"/>
</dbReference>
<feature type="compositionally biased region" description="Polar residues" evidence="1">
    <location>
        <begin position="37"/>
        <end position="53"/>
    </location>
</feature>